<organism evidence="2 3">
    <name type="scientific">Legionella cherrii</name>
    <dbReference type="NCBI Taxonomy" id="28084"/>
    <lineage>
        <taxon>Bacteria</taxon>
        <taxon>Pseudomonadati</taxon>
        <taxon>Pseudomonadota</taxon>
        <taxon>Gammaproteobacteria</taxon>
        <taxon>Legionellales</taxon>
        <taxon>Legionellaceae</taxon>
        <taxon>Legionella</taxon>
    </lineage>
</organism>
<proteinExistence type="predicted"/>
<comment type="caution">
    <text evidence="2">The sequence shown here is derived from an EMBL/GenBank/DDBJ whole genome shotgun (WGS) entry which is preliminary data.</text>
</comment>
<gene>
    <name evidence="2" type="ORF">Lche_2332</name>
</gene>
<feature type="chain" id="PRO_5006911760" evidence="1">
    <location>
        <begin position="23"/>
        <end position="119"/>
    </location>
</feature>
<evidence type="ECO:0000313" key="3">
    <source>
        <dbReference type="Proteomes" id="UP000054921"/>
    </source>
</evidence>
<dbReference type="AlphaFoldDB" id="A0A0W0SA10"/>
<name>A0A0W0SA10_9GAMM</name>
<dbReference type="EMBL" id="LNXW01000013">
    <property type="protein sequence ID" value="KTC80312.1"/>
    <property type="molecule type" value="Genomic_DNA"/>
</dbReference>
<sequence>MMNKISIATACAIAFISINSFAQIPNFKINFKKTYCGNVEYVGNAGNKRPHLHCGETFIAYKKANGDHLNLTEFGSCGRTNSVFDDVKENRNAFADYQGIYSALVSYHQSGCPNQLTSN</sequence>
<protein>
    <submittedName>
        <fullName evidence="2">Uncharacterized protein</fullName>
    </submittedName>
</protein>
<evidence type="ECO:0000313" key="2">
    <source>
        <dbReference type="EMBL" id="KTC80312.1"/>
    </source>
</evidence>
<evidence type="ECO:0000256" key="1">
    <source>
        <dbReference type="SAM" id="SignalP"/>
    </source>
</evidence>
<reference evidence="2 3" key="1">
    <citation type="submission" date="2015-11" db="EMBL/GenBank/DDBJ databases">
        <title>Genomic analysis of 38 Legionella species identifies large and diverse effector repertoires.</title>
        <authorList>
            <person name="Burstein D."/>
            <person name="Amaro F."/>
            <person name="Zusman T."/>
            <person name="Lifshitz Z."/>
            <person name="Cohen O."/>
            <person name="Gilbert J.A."/>
            <person name="Pupko T."/>
            <person name="Shuman H.A."/>
            <person name="Segal G."/>
        </authorList>
    </citation>
    <scope>NUCLEOTIDE SEQUENCE [LARGE SCALE GENOMIC DNA]</scope>
    <source>
        <strain evidence="2 3">ORW</strain>
    </source>
</reference>
<keyword evidence="1" id="KW-0732">Signal</keyword>
<dbReference type="Proteomes" id="UP000054921">
    <property type="component" value="Unassembled WGS sequence"/>
</dbReference>
<accession>A0A0W0SA10</accession>
<dbReference type="RefSeq" id="WP_237761328.1">
    <property type="nucleotide sequence ID" value="NZ_LNXW01000013.1"/>
</dbReference>
<dbReference type="PATRIC" id="fig|28084.5.peg.2525"/>
<feature type="signal peptide" evidence="1">
    <location>
        <begin position="1"/>
        <end position="22"/>
    </location>
</feature>